<dbReference type="EMBL" id="AEWZ01000002">
    <property type="protein sequence ID" value="EGC25312.1"/>
    <property type="molecule type" value="Genomic_DNA"/>
</dbReference>
<sequence>MAIYVGIKVNRRFIDFTILAKHADTSFLLVCKLFIGMIKGQK</sequence>
<reference evidence="1 2" key="1">
    <citation type="submission" date="2011-01" db="EMBL/GenBank/DDBJ databases">
        <authorList>
            <person name="Muzny D."/>
            <person name="Qin X."/>
            <person name="Buhay C."/>
            <person name="Dugan-Rocha S."/>
            <person name="Ding Y."/>
            <person name="Chen G."/>
            <person name="Hawes A."/>
            <person name="Holder M."/>
            <person name="Jhangiani S."/>
            <person name="Johnson A."/>
            <person name="Khan Z."/>
            <person name="Li Z."/>
            <person name="Liu W."/>
            <person name="Liu X."/>
            <person name="Perez L."/>
            <person name="Shen H."/>
            <person name="Wang Q."/>
            <person name="Watt J."/>
            <person name="Xi L."/>
            <person name="Xin Y."/>
            <person name="Zhou J."/>
            <person name="Deng J."/>
            <person name="Jiang H."/>
            <person name="Liu Y."/>
            <person name="Qu J."/>
            <person name="Song X.-Z."/>
            <person name="Zhang L."/>
            <person name="Villasana D."/>
            <person name="Johnson A."/>
            <person name="Liu J."/>
            <person name="Liyanage D."/>
            <person name="Lorensuhewa L."/>
            <person name="Robinson T."/>
            <person name="Song A."/>
            <person name="Song B.-B."/>
            <person name="Dinh H."/>
            <person name="Thornton R."/>
            <person name="Coyle M."/>
            <person name="Francisco L."/>
            <person name="Jackson L."/>
            <person name="Javaid M."/>
            <person name="Korchina V."/>
            <person name="Kovar C."/>
            <person name="Mata R."/>
            <person name="Mathew T."/>
            <person name="Ngo R."/>
            <person name="Nguyen L."/>
            <person name="Nguyen N."/>
            <person name="Okwuonu G."/>
            <person name="Ongeri F."/>
            <person name="Pham C."/>
            <person name="Simmons D."/>
            <person name="Wilczek-Boney K."/>
            <person name="Hale W."/>
            <person name="Jakkamsetti A."/>
            <person name="Pham P."/>
            <person name="Ruth R."/>
            <person name="San Lucas F."/>
            <person name="Warren J."/>
            <person name="Zhang J."/>
            <person name="Zhao Z."/>
            <person name="Zhou C."/>
            <person name="Zhu D."/>
            <person name="Lee S."/>
            <person name="Bess C."/>
            <person name="Blankenburg K."/>
            <person name="Forbes L."/>
            <person name="Fu Q."/>
            <person name="Gubbala S."/>
            <person name="Hirani K."/>
            <person name="Jayaseelan J.C."/>
            <person name="Lara F."/>
            <person name="Munidasa M."/>
            <person name="Palculict T."/>
            <person name="Patil S."/>
            <person name="Pu L.-L."/>
            <person name="Saada N."/>
            <person name="Tang L."/>
            <person name="Weissenberger G."/>
            <person name="Zhu Y."/>
            <person name="Hemphill L."/>
            <person name="Shang Y."/>
            <person name="Youmans B."/>
            <person name="Ayvaz T."/>
            <person name="Ross M."/>
            <person name="Santibanez J."/>
            <person name="Aqrawi P."/>
            <person name="Gross S."/>
            <person name="Joshi V."/>
            <person name="Fowler G."/>
            <person name="Nazareth L."/>
            <person name="Reid J."/>
            <person name="Worley K."/>
            <person name="Petrosino J."/>
            <person name="Highlander S."/>
            <person name="Gibbs R."/>
        </authorList>
    </citation>
    <scope>NUCLEOTIDE SEQUENCE [LARGE SCALE GENOMIC DNA]</scope>
    <source>
        <strain evidence="1 2">SK405</strain>
    </source>
</reference>
<proteinExistence type="predicted"/>
<dbReference type="AlphaFoldDB" id="A0ABC9PEX7"/>
<protein>
    <submittedName>
        <fullName evidence="1">Uncharacterized protein</fullName>
    </submittedName>
</protein>
<name>A0ABC9PEX7_STRSA</name>
<evidence type="ECO:0000313" key="1">
    <source>
        <dbReference type="EMBL" id="EGC25312.1"/>
    </source>
</evidence>
<dbReference type="Proteomes" id="UP000003857">
    <property type="component" value="Unassembled WGS sequence"/>
</dbReference>
<comment type="caution">
    <text evidence="1">The sequence shown here is derived from an EMBL/GenBank/DDBJ whole genome shotgun (WGS) entry which is preliminary data.</text>
</comment>
<accession>A0ABC9PEX7</accession>
<organism evidence="1 2">
    <name type="scientific">Streptococcus sanguinis SK405</name>
    <dbReference type="NCBI Taxonomy" id="888817"/>
    <lineage>
        <taxon>Bacteria</taxon>
        <taxon>Bacillati</taxon>
        <taxon>Bacillota</taxon>
        <taxon>Bacilli</taxon>
        <taxon>Lactobacillales</taxon>
        <taxon>Streptococcaceae</taxon>
        <taxon>Streptococcus</taxon>
    </lineage>
</organism>
<evidence type="ECO:0000313" key="2">
    <source>
        <dbReference type="Proteomes" id="UP000003857"/>
    </source>
</evidence>
<gene>
    <name evidence="1" type="ORF">HMPREF9390_1101</name>
</gene>